<comment type="subcellular location">
    <subcellularLocation>
        <location evidence="1">Cell membrane</location>
        <topology evidence="1">Multi-pass membrane protein</topology>
    </subcellularLocation>
</comment>
<evidence type="ECO:0000313" key="9">
    <source>
        <dbReference type="EMBL" id="RIL43785.1"/>
    </source>
</evidence>
<feature type="transmembrane region" description="Helical" evidence="7">
    <location>
        <begin position="40"/>
        <end position="58"/>
    </location>
</feature>
<evidence type="ECO:0000256" key="7">
    <source>
        <dbReference type="SAM" id="Phobius"/>
    </source>
</evidence>
<name>A0A418HQ49_STAGA</name>
<feature type="transmembrane region" description="Helical" evidence="7">
    <location>
        <begin position="189"/>
        <end position="208"/>
    </location>
</feature>
<evidence type="ECO:0000259" key="8">
    <source>
        <dbReference type="Pfam" id="PF00892"/>
    </source>
</evidence>
<feature type="transmembrane region" description="Helical" evidence="7">
    <location>
        <begin position="78"/>
        <end position="96"/>
    </location>
</feature>
<feature type="transmembrane region" description="Helical" evidence="7">
    <location>
        <begin position="137"/>
        <end position="158"/>
    </location>
</feature>
<protein>
    <submittedName>
        <fullName evidence="9">EamA family transporter</fullName>
    </submittedName>
</protein>
<evidence type="ECO:0000256" key="4">
    <source>
        <dbReference type="ARBA" id="ARBA00022692"/>
    </source>
</evidence>
<keyword evidence="5 7" id="KW-1133">Transmembrane helix</keyword>
<feature type="transmembrane region" description="Helical" evidence="7">
    <location>
        <begin position="164"/>
        <end position="182"/>
    </location>
</feature>
<feature type="transmembrane region" description="Helical" evidence="7">
    <location>
        <begin position="9"/>
        <end position="28"/>
    </location>
</feature>
<keyword evidence="6 7" id="KW-0472">Membrane</keyword>
<keyword evidence="3" id="KW-1003">Cell membrane</keyword>
<dbReference type="SUPFAM" id="SSF103481">
    <property type="entry name" value="Multidrug resistance efflux transporter EmrE"/>
    <property type="match status" value="2"/>
</dbReference>
<evidence type="ECO:0000256" key="3">
    <source>
        <dbReference type="ARBA" id="ARBA00022475"/>
    </source>
</evidence>
<feature type="domain" description="EamA" evidence="8">
    <location>
        <begin position="10"/>
        <end position="150"/>
    </location>
</feature>
<dbReference type="GO" id="GO:0005886">
    <property type="term" value="C:plasma membrane"/>
    <property type="evidence" value="ECO:0007669"/>
    <property type="project" value="UniProtKB-SubCell"/>
</dbReference>
<keyword evidence="4 7" id="KW-0812">Transmembrane</keyword>
<comment type="caution">
    <text evidence="9">The sequence shown here is derived from an EMBL/GenBank/DDBJ whole genome shotgun (WGS) entry which is preliminary data.</text>
</comment>
<feature type="transmembrane region" description="Helical" evidence="7">
    <location>
        <begin position="102"/>
        <end position="125"/>
    </location>
</feature>
<comment type="similarity">
    <text evidence="2">Belongs to the EamA transporter family.</text>
</comment>
<dbReference type="AlphaFoldDB" id="A0A418HQ49"/>
<proteinExistence type="inferred from homology"/>
<dbReference type="Proteomes" id="UP000283576">
    <property type="component" value="Unassembled WGS sequence"/>
</dbReference>
<evidence type="ECO:0000256" key="1">
    <source>
        <dbReference type="ARBA" id="ARBA00004651"/>
    </source>
</evidence>
<dbReference type="PANTHER" id="PTHR32322">
    <property type="entry name" value="INNER MEMBRANE TRANSPORTER"/>
    <property type="match status" value="1"/>
</dbReference>
<evidence type="ECO:0000256" key="5">
    <source>
        <dbReference type="ARBA" id="ARBA00022989"/>
    </source>
</evidence>
<dbReference type="PANTHER" id="PTHR32322:SF18">
    <property type="entry name" value="S-ADENOSYLMETHIONINE_S-ADENOSYLHOMOCYSTEINE TRANSPORTER"/>
    <property type="match status" value="1"/>
</dbReference>
<feature type="transmembrane region" description="Helical" evidence="7">
    <location>
        <begin position="220"/>
        <end position="244"/>
    </location>
</feature>
<feature type="domain" description="EamA" evidence="8">
    <location>
        <begin position="164"/>
        <end position="296"/>
    </location>
</feature>
<gene>
    <name evidence="9" type="ORF">BUZ01_03940</name>
</gene>
<reference evidence="9 10" key="1">
    <citation type="journal article" date="2016" name="Front. Microbiol.">
        <title>Comprehensive Phylogenetic Analysis of Bovine Non-aureus Staphylococci Species Based on Whole-Genome Sequencing.</title>
        <authorList>
            <person name="Naushad S."/>
            <person name="Barkema H.W."/>
            <person name="Luby C."/>
            <person name="Condas L.A."/>
            <person name="Nobrega D.B."/>
            <person name="Carson D.A."/>
            <person name="De Buck J."/>
        </authorList>
    </citation>
    <scope>NUCLEOTIDE SEQUENCE [LARGE SCALE GENOMIC DNA]</scope>
    <source>
        <strain evidence="9 10">SNUC 1388</strain>
    </source>
</reference>
<organism evidence="9 10">
    <name type="scientific">Staphylococcus gallinarum</name>
    <dbReference type="NCBI Taxonomy" id="1293"/>
    <lineage>
        <taxon>Bacteria</taxon>
        <taxon>Bacillati</taxon>
        <taxon>Bacillota</taxon>
        <taxon>Bacilli</taxon>
        <taxon>Bacillales</taxon>
        <taxon>Staphylococcaceae</taxon>
        <taxon>Staphylococcus</taxon>
    </lineage>
</organism>
<accession>A0A418HQ49</accession>
<dbReference type="InterPro" id="IPR037185">
    <property type="entry name" value="EmrE-like"/>
</dbReference>
<dbReference type="Pfam" id="PF00892">
    <property type="entry name" value="EamA"/>
    <property type="match status" value="2"/>
</dbReference>
<dbReference type="InterPro" id="IPR050638">
    <property type="entry name" value="AA-Vitamin_Transporters"/>
</dbReference>
<sequence>MQHNTEKRILGIFLAIAGASFWGLGGTVSDFLFQHRNIEINWYVTARLLISGILLLIIYKLLYPRKSIFIIFTSKRSFIQLIIFSIFGMLLVQYSYMASINYGNAAVATLLQYIAPLYIIIWYVLRGQERFKMFDCIAILLTLSGTFLLLTNGSISNLTVPMPSVYWGIISGLSLTFYTLYATRLLLRYPSILVVGWAMFISGILLNFKAPIWDIDVSHITYSTGMYLAFGIIFGTAVAFLFFIQSLNYLSAKETTLFGTIEPVMAIVSSALWLHVQFLPLQILGILLIIILILTLSLKKQPSDTE</sequence>
<evidence type="ECO:0000256" key="2">
    <source>
        <dbReference type="ARBA" id="ARBA00007362"/>
    </source>
</evidence>
<feature type="transmembrane region" description="Helical" evidence="7">
    <location>
        <begin position="281"/>
        <end position="298"/>
    </location>
</feature>
<evidence type="ECO:0000256" key="6">
    <source>
        <dbReference type="ARBA" id="ARBA00023136"/>
    </source>
</evidence>
<dbReference type="EMBL" id="QXRZ01000002">
    <property type="protein sequence ID" value="RIL43785.1"/>
    <property type="molecule type" value="Genomic_DNA"/>
</dbReference>
<dbReference type="InterPro" id="IPR000620">
    <property type="entry name" value="EamA_dom"/>
</dbReference>
<evidence type="ECO:0000313" key="10">
    <source>
        <dbReference type="Proteomes" id="UP000283576"/>
    </source>
</evidence>
<dbReference type="RefSeq" id="WP_107526660.1">
    <property type="nucleotide sequence ID" value="NZ_JBAFWV010000002.1"/>
</dbReference>